<sequence>MTSNQNNNWQFAKAVLRKPFTIGAIAPSSALIATELAAVVPIDCAPVVVELGPGTGSVSDAIAARLPTGGRHIAVEVDGDLVAHLRRTRPRVETIWGDACDLTGLLDAAGVDRVDAIVCALPWSLIDVGKQRAILDQIAEVLTREGRVSVLAYPHAHWLPRAHDFRIALHGTFSEVVRGPVVWRNAPPALVYRCGRPMTRAISL</sequence>
<dbReference type="InterPro" id="IPR041698">
    <property type="entry name" value="Methyltransf_25"/>
</dbReference>
<accession>A0AB38RDY2</accession>
<keyword evidence="6" id="KW-1185">Reference proteome</keyword>
<dbReference type="InterPro" id="IPR020598">
    <property type="entry name" value="rRNA_Ade_methylase_Trfase_N"/>
</dbReference>
<dbReference type="Pfam" id="PF13649">
    <property type="entry name" value="Methyltransf_25"/>
    <property type="match status" value="1"/>
</dbReference>
<dbReference type="Gene3D" id="3.40.50.150">
    <property type="entry name" value="Vaccinia Virus protein VP39"/>
    <property type="match status" value="1"/>
</dbReference>
<dbReference type="SMART" id="SM00650">
    <property type="entry name" value="rADc"/>
    <property type="match status" value="1"/>
</dbReference>
<reference evidence="6" key="1">
    <citation type="journal article" date="2022" name="Environ. Microbiol.">
        <title>Functional analysis, diversity, and distribution of carbendazim hydrolases MheI and CbmA, responsible for the initial step in carbendazim degradation.</title>
        <authorList>
            <person name="Zhang M."/>
            <person name="Bai X."/>
            <person name="Li Q."/>
            <person name="Zhang L."/>
            <person name="Zhu Q."/>
            <person name="Gao S."/>
            <person name="Ke Z."/>
            <person name="Jiang M."/>
            <person name="Hu J."/>
            <person name="Qiu J."/>
            <person name="Hong Q."/>
        </authorList>
    </citation>
    <scope>NUCLEOTIDE SEQUENCE [LARGE SCALE GENOMIC DNA]</scope>
    <source>
        <strain evidence="6">djl-6</strain>
    </source>
</reference>
<dbReference type="RefSeq" id="WP_064074409.1">
    <property type="nucleotide sequence ID" value="NZ_CP096563.1"/>
</dbReference>
<gene>
    <name evidence="5" type="ORF">M0639_28605</name>
</gene>
<evidence type="ECO:0000256" key="3">
    <source>
        <dbReference type="ARBA" id="ARBA00022691"/>
    </source>
</evidence>
<keyword evidence="1 5" id="KW-0489">Methyltransferase</keyword>
<organism evidence="5 6">
    <name type="scientific">Rhodococcus qingshengii JCM 15477</name>
    <dbReference type="NCBI Taxonomy" id="1303681"/>
    <lineage>
        <taxon>Bacteria</taxon>
        <taxon>Bacillati</taxon>
        <taxon>Actinomycetota</taxon>
        <taxon>Actinomycetes</taxon>
        <taxon>Mycobacteriales</taxon>
        <taxon>Nocardiaceae</taxon>
        <taxon>Rhodococcus</taxon>
        <taxon>Rhodococcus erythropolis group</taxon>
    </lineage>
</organism>
<keyword evidence="3" id="KW-0949">S-adenosyl-L-methionine</keyword>
<dbReference type="AlphaFoldDB" id="A0AB38RDY2"/>
<dbReference type="Proteomes" id="UP000831484">
    <property type="component" value="Chromosome"/>
</dbReference>
<evidence type="ECO:0000256" key="2">
    <source>
        <dbReference type="ARBA" id="ARBA00022679"/>
    </source>
</evidence>
<dbReference type="GO" id="GO:0000179">
    <property type="term" value="F:rRNA (adenine-N6,N6-)-dimethyltransferase activity"/>
    <property type="evidence" value="ECO:0007669"/>
    <property type="project" value="InterPro"/>
</dbReference>
<dbReference type="EMBL" id="CP096563">
    <property type="protein sequence ID" value="UPU42944.1"/>
    <property type="molecule type" value="Genomic_DNA"/>
</dbReference>
<name>A0AB38RDY2_RHOSG</name>
<feature type="domain" description="Ribosomal RNA adenine methylase transferase N-terminal" evidence="4">
    <location>
        <begin position="32"/>
        <end position="162"/>
    </location>
</feature>
<evidence type="ECO:0000313" key="5">
    <source>
        <dbReference type="EMBL" id="UPU42944.1"/>
    </source>
</evidence>
<protein>
    <submittedName>
        <fullName evidence="5">Methyltransferase domain-containing protein</fullName>
    </submittedName>
</protein>
<dbReference type="InterPro" id="IPR029063">
    <property type="entry name" value="SAM-dependent_MTases_sf"/>
</dbReference>
<evidence type="ECO:0000256" key="1">
    <source>
        <dbReference type="ARBA" id="ARBA00022603"/>
    </source>
</evidence>
<dbReference type="SUPFAM" id="SSF53335">
    <property type="entry name" value="S-adenosyl-L-methionine-dependent methyltransferases"/>
    <property type="match status" value="1"/>
</dbReference>
<proteinExistence type="predicted"/>
<evidence type="ECO:0000259" key="4">
    <source>
        <dbReference type="SMART" id="SM00650"/>
    </source>
</evidence>
<evidence type="ECO:0000313" key="6">
    <source>
        <dbReference type="Proteomes" id="UP000831484"/>
    </source>
</evidence>
<keyword evidence="2" id="KW-0808">Transferase</keyword>
<dbReference type="CDD" id="cd02440">
    <property type="entry name" value="AdoMet_MTases"/>
    <property type="match status" value="1"/>
</dbReference>